<accession>A0ABU0YMD7</accession>
<feature type="transmembrane region" description="Helical" evidence="6">
    <location>
        <begin position="829"/>
        <end position="849"/>
    </location>
</feature>
<comment type="caution">
    <text evidence="8">The sequence shown here is derived from an EMBL/GenBank/DDBJ whole genome shotgun (WGS) entry which is preliminary data.</text>
</comment>
<gene>
    <name evidence="8" type="ORF">Q8A70_09055</name>
</gene>
<evidence type="ECO:0000256" key="3">
    <source>
        <dbReference type="ARBA" id="ARBA00022692"/>
    </source>
</evidence>
<sequence>MLESVVFRTVTWCERHAVAVIAGLLVAAILAAVYVSHAFRMDTDTANMISPTLPWRQQAAHFNELFPQNTGLLVIVVDGKTPDATEDATAALFKKIQARTDLFVSARRPDGGPYFEQHGMLYLPKDQVQKIADSVIAAQPFIGSLTADPSLRGLFNTLSTFVQGVEAGQVPISRLEKPLAAISRTLSDGLAGGKQPLSWQTLLVDRPADQNTLRHLILAQPKRDFTALKPGAAASQFIRDEVTALGLESDVGVRVRLTGPVALNDEEFGTVAEGMGLALVVSVALVLIFLFAALRSVKLIAATFATLIVGLLLTFAFAFLTIGSLNLISVGFAVMFIGLSIDFGIQFGVRYGQERFEQGEAGALARTGSAMARPLALAAAAIALGFAAFIPTAYRGVSELGLIALAGMAITLVLNFTLLPALLTLMKPRSAPREMGFPWAAAVDSFLLKRRWPVVGIWALVTVAGLALSPRLGFDFNPLHLKDPNVESMATMLDLMRDPLRTPYESELLAPDIQTATELAAKLKQLPEVYAVITAQSLVPQDQKDKLAILQDLNDLMSLSLEPVSVAPAPSDDEVRAAMRRCAERLRQAMASSDIAMGLARLLDQAAEADPAVYPQLKRMLIDGLMPRLAALKSAMTAGQVTLDTLPPEIKRDWIAADGSARIAIFPSGDDNNSENLAKFVTALRGVAPNVTGPAVQIYESGRAVSDAFRTATLTALVAVTLLLFAVLRRVRDVLYALAPLLAAGGSVILIMVGFGMPLNFANVIALPLLLGIGIAFDIYFAVNWRRGVKHPLSTATARAVLFSALATGSSFGGLAVSNHPGTASIGQLLLLGLAVVLATIFTLMPSLMGPPPRSSKDNGTGA</sequence>
<evidence type="ECO:0000256" key="6">
    <source>
        <dbReference type="SAM" id="Phobius"/>
    </source>
</evidence>
<evidence type="ECO:0000256" key="4">
    <source>
        <dbReference type="ARBA" id="ARBA00022989"/>
    </source>
</evidence>
<dbReference type="Proteomes" id="UP001230156">
    <property type="component" value="Unassembled WGS sequence"/>
</dbReference>
<evidence type="ECO:0000259" key="7">
    <source>
        <dbReference type="Pfam" id="PF03176"/>
    </source>
</evidence>
<keyword evidence="9" id="KW-1185">Reference proteome</keyword>
<feature type="transmembrane region" description="Helical" evidence="6">
    <location>
        <begin position="708"/>
        <end position="728"/>
    </location>
</feature>
<feature type="transmembrane region" description="Helical" evidence="6">
    <location>
        <begin position="299"/>
        <end position="322"/>
    </location>
</feature>
<protein>
    <submittedName>
        <fullName evidence="8">MMPL family transporter</fullName>
    </submittedName>
</protein>
<reference evidence="9" key="1">
    <citation type="submission" date="2023-08" db="EMBL/GenBank/DDBJ databases">
        <title>Rhodospirillaceae gen. nov., a novel taxon isolated from the Yangtze River Yuezi River estuary sludge.</title>
        <authorList>
            <person name="Ruan L."/>
        </authorList>
    </citation>
    <scope>NUCLEOTIDE SEQUENCE [LARGE SCALE GENOMIC DNA]</scope>
    <source>
        <strain evidence="9">R-7</strain>
    </source>
</reference>
<evidence type="ECO:0000256" key="2">
    <source>
        <dbReference type="ARBA" id="ARBA00022475"/>
    </source>
</evidence>
<dbReference type="PANTHER" id="PTHR33406:SF13">
    <property type="entry name" value="MEMBRANE PROTEIN YDFJ"/>
    <property type="match status" value="1"/>
</dbReference>
<feature type="transmembrane region" description="Helical" evidence="6">
    <location>
        <begin position="400"/>
        <end position="425"/>
    </location>
</feature>
<dbReference type="Gene3D" id="1.20.1640.10">
    <property type="entry name" value="Multidrug efflux transporter AcrB transmembrane domain"/>
    <property type="match status" value="2"/>
</dbReference>
<dbReference type="EMBL" id="JAUYVI010000003">
    <property type="protein sequence ID" value="MDQ7247813.1"/>
    <property type="molecule type" value="Genomic_DNA"/>
</dbReference>
<evidence type="ECO:0000256" key="5">
    <source>
        <dbReference type="ARBA" id="ARBA00023136"/>
    </source>
</evidence>
<feature type="transmembrane region" description="Helical" evidence="6">
    <location>
        <begin position="274"/>
        <end position="292"/>
    </location>
</feature>
<dbReference type="PANTHER" id="PTHR33406">
    <property type="entry name" value="MEMBRANE PROTEIN MJ1562-RELATED"/>
    <property type="match status" value="1"/>
</dbReference>
<feature type="domain" description="Membrane transport protein MMPL" evidence="7">
    <location>
        <begin position="240"/>
        <end position="432"/>
    </location>
</feature>
<evidence type="ECO:0000313" key="8">
    <source>
        <dbReference type="EMBL" id="MDQ7247813.1"/>
    </source>
</evidence>
<dbReference type="Pfam" id="PF03176">
    <property type="entry name" value="MMPL"/>
    <property type="match status" value="2"/>
</dbReference>
<keyword evidence="2" id="KW-1003">Cell membrane</keyword>
<feature type="transmembrane region" description="Helical" evidence="6">
    <location>
        <begin position="797"/>
        <end position="817"/>
    </location>
</feature>
<dbReference type="NCBIfam" id="TIGR03480">
    <property type="entry name" value="HpnN"/>
    <property type="match status" value="1"/>
</dbReference>
<dbReference type="InterPro" id="IPR004869">
    <property type="entry name" value="MMPL_dom"/>
</dbReference>
<feature type="transmembrane region" description="Helical" evidence="6">
    <location>
        <begin position="17"/>
        <end position="39"/>
    </location>
</feature>
<dbReference type="SUPFAM" id="SSF82866">
    <property type="entry name" value="Multidrug efflux transporter AcrB transmembrane domain"/>
    <property type="match status" value="2"/>
</dbReference>
<keyword evidence="3 6" id="KW-0812">Transmembrane</keyword>
<feature type="transmembrane region" description="Helical" evidence="6">
    <location>
        <begin position="375"/>
        <end position="394"/>
    </location>
</feature>
<dbReference type="InterPro" id="IPR017841">
    <property type="entry name" value="Hopanoid_biosynth_HpnN"/>
</dbReference>
<proteinExistence type="predicted"/>
<feature type="transmembrane region" description="Helical" evidence="6">
    <location>
        <begin position="328"/>
        <end position="349"/>
    </location>
</feature>
<comment type="subcellular location">
    <subcellularLocation>
        <location evidence="1">Cell membrane</location>
        <topology evidence="1">Multi-pass membrane protein</topology>
    </subcellularLocation>
</comment>
<feature type="transmembrane region" description="Helical" evidence="6">
    <location>
        <begin position="455"/>
        <end position="474"/>
    </location>
</feature>
<organism evidence="8 9">
    <name type="scientific">Dongia sedimenti</name>
    <dbReference type="NCBI Taxonomy" id="3064282"/>
    <lineage>
        <taxon>Bacteria</taxon>
        <taxon>Pseudomonadati</taxon>
        <taxon>Pseudomonadota</taxon>
        <taxon>Alphaproteobacteria</taxon>
        <taxon>Rhodospirillales</taxon>
        <taxon>Dongiaceae</taxon>
        <taxon>Dongia</taxon>
    </lineage>
</organism>
<dbReference type="RefSeq" id="WP_379955249.1">
    <property type="nucleotide sequence ID" value="NZ_JAUYVI010000003.1"/>
</dbReference>
<dbReference type="InterPro" id="IPR050545">
    <property type="entry name" value="Mycobact_MmpL"/>
</dbReference>
<feature type="transmembrane region" description="Helical" evidence="6">
    <location>
        <begin position="761"/>
        <end position="785"/>
    </location>
</feature>
<evidence type="ECO:0000256" key="1">
    <source>
        <dbReference type="ARBA" id="ARBA00004651"/>
    </source>
</evidence>
<name>A0ABU0YMD7_9PROT</name>
<feature type="transmembrane region" description="Helical" evidence="6">
    <location>
        <begin position="735"/>
        <end position="755"/>
    </location>
</feature>
<evidence type="ECO:0000313" key="9">
    <source>
        <dbReference type="Proteomes" id="UP001230156"/>
    </source>
</evidence>
<keyword evidence="4 6" id="KW-1133">Transmembrane helix</keyword>
<keyword evidence="5 6" id="KW-0472">Membrane</keyword>
<feature type="domain" description="Membrane transport protein MMPL" evidence="7">
    <location>
        <begin position="570"/>
        <end position="849"/>
    </location>
</feature>